<organism evidence="1 2">
    <name type="scientific">Mucor circinelloides f. circinelloides (strain 1006PhL)</name>
    <name type="common">Mucormycosis agent</name>
    <name type="synonym">Calyptromyces circinelloides</name>
    <dbReference type="NCBI Taxonomy" id="1220926"/>
    <lineage>
        <taxon>Eukaryota</taxon>
        <taxon>Fungi</taxon>
        <taxon>Fungi incertae sedis</taxon>
        <taxon>Mucoromycota</taxon>
        <taxon>Mucoromycotina</taxon>
        <taxon>Mucoromycetes</taxon>
        <taxon>Mucorales</taxon>
        <taxon>Mucorineae</taxon>
        <taxon>Mucoraceae</taxon>
        <taxon>Mucor</taxon>
    </lineage>
</organism>
<reference evidence="2" key="1">
    <citation type="submission" date="2013-05" db="EMBL/GenBank/DDBJ databases">
        <title>The Genome sequence of Mucor circinelloides f. circinelloides 1006PhL.</title>
        <authorList>
            <consortium name="The Broad Institute Genomics Platform"/>
            <person name="Cuomo C."/>
            <person name="Earl A."/>
            <person name="Findley K."/>
            <person name="Lee S.C."/>
            <person name="Walker B."/>
            <person name="Young S."/>
            <person name="Zeng Q."/>
            <person name="Gargeya S."/>
            <person name="Fitzgerald M."/>
            <person name="Haas B."/>
            <person name="Abouelleil A."/>
            <person name="Allen A.W."/>
            <person name="Alvarado L."/>
            <person name="Arachchi H.M."/>
            <person name="Berlin A.M."/>
            <person name="Chapman S.B."/>
            <person name="Gainer-Dewar J."/>
            <person name="Goldberg J."/>
            <person name="Griggs A."/>
            <person name="Gujja S."/>
            <person name="Hansen M."/>
            <person name="Howarth C."/>
            <person name="Imamovic A."/>
            <person name="Ireland A."/>
            <person name="Larimer J."/>
            <person name="McCowan C."/>
            <person name="Murphy C."/>
            <person name="Pearson M."/>
            <person name="Poon T.W."/>
            <person name="Priest M."/>
            <person name="Roberts A."/>
            <person name="Saif S."/>
            <person name="Shea T."/>
            <person name="Sisk P."/>
            <person name="Sykes S."/>
            <person name="Wortman J."/>
            <person name="Nusbaum C."/>
            <person name="Birren B."/>
        </authorList>
    </citation>
    <scope>NUCLEOTIDE SEQUENCE [LARGE SCALE GENOMIC DNA]</scope>
    <source>
        <strain evidence="2">1006PhL</strain>
    </source>
</reference>
<dbReference type="Proteomes" id="UP000014254">
    <property type="component" value="Unassembled WGS sequence"/>
</dbReference>
<evidence type="ECO:0000313" key="1">
    <source>
        <dbReference type="EMBL" id="EPB86963.1"/>
    </source>
</evidence>
<evidence type="ECO:0000313" key="2">
    <source>
        <dbReference type="Proteomes" id="UP000014254"/>
    </source>
</evidence>
<gene>
    <name evidence="1" type="ORF">HMPREF1544_06286</name>
</gene>
<sequence length="87" mass="9833">MVPLSMTSWPKPPISALTATNRARMDAICITWMMTAPNVQYAINVERYDSKGAASQQIRLLSLGDIIISKLLSNDRVRQDLRHRATY</sequence>
<dbReference type="InParanoid" id="S2JW05"/>
<name>S2JW05_MUCC1</name>
<accession>S2JW05</accession>
<dbReference type="AlphaFoldDB" id="S2JW05"/>
<feature type="non-terminal residue" evidence="1">
    <location>
        <position position="87"/>
    </location>
</feature>
<dbReference type="VEuPathDB" id="FungiDB:HMPREF1544_06286"/>
<dbReference type="EMBL" id="KE123978">
    <property type="protein sequence ID" value="EPB86963.1"/>
    <property type="molecule type" value="Genomic_DNA"/>
</dbReference>
<proteinExistence type="predicted"/>
<protein>
    <submittedName>
        <fullName evidence="1">Uncharacterized protein</fullName>
    </submittedName>
</protein>
<keyword evidence="2" id="KW-1185">Reference proteome</keyword>